<feature type="compositionally biased region" description="Basic and acidic residues" evidence="1">
    <location>
        <begin position="1"/>
        <end position="15"/>
    </location>
</feature>
<feature type="region of interest" description="Disordered" evidence="1">
    <location>
        <begin position="1"/>
        <end position="21"/>
    </location>
</feature>
<name>A0A1X0RTC9_RHIZD</name>
<dbReference type="AlphaFoldDB" id="A0A1X0RTC9"/>
<dbReference type="EMBL" id="KV921432">
    <property type="protein sequence ID" value="ORE15259.1"/>
    <property type="molecule type" value="Genomic_DNA"/>
</dbReference>
<sequence length="263" mass="30003">MEPNKGHEAERHQELGRALPTFNEQSTKLTIVGRMIIEQEQLSNSYGTSRALDPNPDNPRRCFQIQDAKRTRQSDSSQTAELSLEYVTETDKIESYTLQTLVLHFQETTNEYDLAAPLSSHPRARESIKTDPASHRKIPLYERKLPRRLFCQVRSNGVYTLLTSMYNNDNWILAGALLWIFFADRQYLIARFINVMSTVCCTSMSICGSSFECKLDAYKTMDLALPGHSLSAATELREELINEGTIRISIKDDDYKYLASSIS</sequence>
<organism evidence="2 3">
    <name type="scientific">Rhizopus microsporus</name>
    <dbReference type="NCBI Taxonomy" id="58291"/>
    <lineage>
        <taxon>Eukaryota</taxon>
        <taxon>Fungi</taxon>
        <taxon>Fungi incertae sedis</taxon>
        <taxon>Mucoromycota</taxon>
        <taxon>Mucoromycotina</taxon>
        <taxon>Mucoromycetes</taxon>
        <taxon>Mucorales</taxon>
        <taxon>Mucorineae</taxon>
        <taxon>Rhizopodaceae</taxon>
        <taxon>Rhizopus</taxon>
    </lineage>
</organism>
<evidence type="ECO:0000313" key="2">
    <source>
        <dbReference type="EMBL" id="ORE15259.1"/>
    </source>
</evidence>
<reference evidence="2 3" key="1">
    <citation type="journal article" date="2016" name="Proc. Natl. Acad. Sci. U.S.A.">
        <title>Lipid metabolic changes in an early divergent fungus govern the establishment of a mutualistic symbiosis with endobacteria.</title>
        <authorList>
            <person name="Lastovetsky O.A."/>
            <person name="Gaspar M.L."/>
            <person name="Mondo S.J."/>
            <person name="LaButti K.M."/>
            <person name="Sandor L."/>
            <person name="Grigoriev I.V."/>
            <person name="Henry S.A."/>
            <person name="Pawlowska T.E."/>
        </authorList>
    </citation>
    <scope>NUCLEOTIDE SEQUENCE [LARGE SCALE GENOMIC DNA]</scope>
    <source>
        <strain evidence="2 3">ATCC 11559</strain>
    </source>
</reference>
<gene>
    <name evidence="2" type="ORF">BCV71DRAFT_237710</name>
</gene>
<evidence type="ECO:0000256" key="1">
    <source>
        <dbReference type="SAM" id="MobiDB-lite"/>
    </source>
</evidence>
<proteinExistence type="predicted"/>
<accession>A0A1X0RTC9</accession>
<evidence type="ECO:0000313" key="3">
    <source>
        <dbReference type="Proteomes" id="UP000242381"/>
    </source>
</evidence>
<protein>
    <submittedName>
        <fullName evidence="2">Uncharacterized protein</fullName>
    </submittedName>
</protein>
<dbReference type="Proteomes" id="UP000242381">
    <property type="component" value="Unassembled WGS sequence"/>
</dbReference>